<keyword evidence="2" id="KW-1185">Reference proteome</keyword>
<proteinExistence type="predicted"/>
<dbReference type="EMBL" id="JADYXP020000028">
    <property type="protein sequence ID" value="KAL0099470.1"/>
    <property type="molecule type" value="Genomic_DNA"/>
</dbReference>
<evidence type="ECO:0000313" key="1">
    <source>
        <dbReference type="EMBL" id="KAL0099470.1"/>
    </source>
</evidence>
<sequence>MCNIRQRLLFFLLTSVRVLLRITYFFDGPFLYFLSKIDTAREEQHINLRCQPLRFNPSEMIRTCRAARLMRKSRKTARINIAGKLHSKAGRKMSKCTLSMFPLTIHLYSFSFDKFQNIIKILIKADRI</sequence>
<gene>
    <name evidence="1" type="ORF">PUN28_020178</name>
</gene>
<evidence type="ECO:0000313" key="2">
    <source>
        <dbReference type="Proteomes" id="UP001430953"/>
    </source>
</evidence>
<evidence type="ECO:0008006" key="3">
    <source>
        <dbReference type="Google" id="ProtNLM"/>
    </source>
</evidence>
<name>A0AAW2E939_9HYME</name>
<protein>
    <recommendedName>
        <fullName evidence="3">Secreted protein</fullName>
    </recommendedName>
</protein>
<reference evidence="1 2" key="1">
    <citation type="submission" date="2023-03" db="EMBL/GenBank/DDBJ databases">
        <title>High recombination rates correlate with genetic variation in Cardiocondyla obscurior ants.</title>
        <authorList>
            <person name="Errbii M."/>
        </authorList>
    </citation>
    <scope>NUCLEOTIDE SEQUENCE [LARGE SCALE GENOMIC DNA]</scope>
    <source>
        <strain evidence="1">Alpha-2009</strain>
        <tissue evidence="1">Whole body</tissue>
    </source>
</reference>
<accession>A0AAW2E939</accession>
<dbReference type="AlphaFoldDB" id="A0AAW2E939"/>
<dbReference type="Proteomes" id="UP001430953">
    <property type="component" value="Unassembled WGS sequence"/>
</dbReference>
<comment type="caution">
    <text evidence="1">The sequence shown here is derived from an EMBL/GenBank/DDBJ whole genome shotgun (WGS) entry which is preliminary data.</text>
</comment>
<organism evidence="1 2">
    <name type="scientific">Cardiocondyla obscurior</name>
    <dbReference type="NCBI Taxonomy" id="286306"/>
    <lineage>
        <taxon>Eukaryota</taxon>
        <taxon>Metazoa</taxon>
        <taxon>Ecdysozoa</taxon>
        <taxon>Arthropoda</taxon>
        <taxon>Hexapoda</taxon>
        <taxon>Insecta</taxon>
        <taxon>Pterygota</taxon>
        <taxon>Neoptera</taxon>
        <taxon>Endopterygota</taxon>
        <taxon>Hymenoptera</taxon>
        <taxon>Apocrita</taxon>
        <taxon>Aculeata</taxon>
        <taxon>Formicoidea</taxon>
        <taxon>Formicidae</taxon>
        <taxon>Myrmicinae</taxon>
        <taxon>Cardiocondyla</taxon>
    </lineage>
</organism>